<gene>
    <name evidence="2" type="ORF">B0T26DRAFT_671551</name>
</gene>
<sequence>MAVSISPARLGTPWPRSKSTNSLASLALSKSPPPKPAPKQTSFLDLPYEIRTMIYANYLPSRRSTSQKTTQTLDRLARDLAKGYLYRSHAGKWSARIKSPYHFVRNLLLVSRQIYDEVLAEVLNRFRILIPNIFELGSTGRPARELEAVCMDFCKKGQAIRHLEVDVNPRHVPAVPVSTSRCGGSGAVVVRNARPGQEPSQELNFDLINDLDLNKDIWDRLLSGLASITIKVSLARLPEEWAEKILAILRYVDASVTERCVVEVHATYKQDRELIEAAMRHPRLRIVVQAEEEEEWFELNGSAD</sequence>
<comment type="caution">
    <text evidence="2">The sequence shown here is derived from an EMBL/GenBank/DDBJ whole genome shotgun (WGS) entry which is preliminary data.</text>
</comment>
<dbReference type="AlphaFoldDB" id="A0AA40E8Y5"/>
<keyword evidence="3" id="KW-1185">Reference proteome</keyword>
<evidence type="ECO:0000256" key="1">
    <source>
        <dbReference type="SAM" id="MobiDB-lite"/>
    </source>
</evidence>
<name>A0AA40E8Y5_9PEZI</name>
<organism evidence="2 3">
    <name type="scientific">Lasiosphaeria miniovina</name>
    <dbReference type="NCBI Taxonomy" id="1954250"/>
    <lineage>
        <taxon>Eukaryota</taxon>
        <taxon>Fungi</taxon>
        <taxon>Dikarya</taxon>
        <taxon>Ascomycota</taxon>
        <taxon>Pezizomycotina</taxon>
        <taxon>Sordariomycetes</taxon>
        <taxon>Sordariomycetidae</taxon>
        <taxon>Sordariales</taxon>
        <taxon>Lasiosphaeriaceae</taxon>
        <taxon>Lasiosphaeria</taxon>
    </lineage>
</organism>
<dbReference type="Proteomes" id="UP001172101">
    <property type="component" value="Unassembled WGS sequence"/>
</dbReference>
<feature type="region of interest" description="Disordered" evidence="1">
    <location>
        <begin position="1"/>
        <end position="41"/>
    </location>
</feature>
<accession>A0AA40E8Y5</accession>
<reference evidence="2" key="1">
    <citation type="submission" date="2023-06" db="EMBL/GenBank/DDBJ databases">
        <title>Genome-scale phylogeny and comparative genomics of the fungal order Sordariales.</title>
        <authorList>
            <consortium name="Lawrence Berkeley National Laboratory"/>
            <person name="Hensen N."/>
            <person name="Bonometti L."/>
            <person name="Westerberg I."/>
            <person name="Brannstrom I.O."/>
            <person name="Guillou S."/>
            <person name="Cros-Aarteil S."/>
            <person name="Calhoun S."/>
            <person name="Haridas S."/>
            <person name="Kuo A."/>
            <person name="Mondo S."/>
            <person name="Pangilinan J."/>
            <person name="Riley R."/>
            <person name="LaButti K."/>
            <person name="Andreopoulos B."/>
            <person name="Lipzen A."/>
            <person name="Chen C."/>
            <person name="Yanf M."/>
            <person name="Daum C."/>
            <person name="Ng V."/>
            <person name="Clum A."/>
            <person name="Steindorff A."/>
            <person name="Ohm R."/>
            <person name="Martin F."/>
            <person name="Silar P."/>
            <person name="Natvig D."/>
            <person name="Lalanne C."/>
            <person name="Gautier V."/>
            <person name="Ament-velasquez S.L."/>
            <person name="Kruys A."/>
            <person name="Hutchinson M.I."/>
            <person name="Powell A.J."/>
            <person name="Barry K."/>
            <person name="Miller A.N."/>
            <person name="Grigoriev I.V."/>
            <person name="Debuchy R."/>
            <person name="Gladieux P."/>
            <person name="Thoren M.H."/>
            <person name="Johannesson H."/>
        </authorList>
    </citation>
    <scope>NUCLEOTIDE SEQUENCE</scope>
    <source>
        <strain evidence="2">SMH2392-1A</strain>
    </source>
</reference>
<dbReference type="GeneID" id="85322615"/>
<dbReference type="RefSeq" id="XP_060299654.1">
    <property type="nucleotide sequence ID" value="XM_060439345.1"/>
</dbReference>
<dbReference type="EMBL" id="JAUIRO010000002">
    <property type="protein sequence ID" value="KAK0726798.1"/>
    <property type="molecule type" value="Genomic_DNA"/>
</dbReference>
<evidence type="ECO:0000313" key="2">
    <source>
        <dbReference type="EMBL" id="KAK0726798.1"/>
    </source>
</evidence>
<evidence type="ECO:0008006" key="4">
    <source>
        <dbReference type="Google" id="ProtNLM"/>
    </source>
</evidence>
<evidence type="ECO:0000313" key="3">
    <source>
        <dbReference type="Proteomes" id="UP001172101"/>
    </source>
</evidence>
<protein>
    <recommendedName>
        <fullName evidence="4">F-box domain-containing protein</fullName>
    </recommendedName>
</protein>
<proteinExistence type="predicted"/>